<dbReference type="SUPFAM" id="SSF53213">
    <property type="entry name" value="LigB-like"/>
    <property type="match status" value="1"/>
</dbReference>
<organism evidence="7 8">
    <name type="scientific">Sphingorhabdus buctiana</name>
    <dbReference type="NCBI Taxonomy" id="1508805"/>
    <lineage>
        <taxon>Bacteria</taxon>
        <taxon>Pseudomonadati</taxon>
        <taxon>Pseudomonadota</taxon>
        <taxon>Alphaproteobacteria</taxon>
        <taxon>Sphingomonadales</taxon>
        <taxon>Sphingomonadaceae</taxon>
        <taxon>Sphingorhabdus</taxon>
    </lineage>
</organism>
<evidence type="ECO:0000256" key="3">
    <source>
        <dbReference type="ARBA" id="ARBA00022723"/>
    </source>
</evidence>
<dbReference type="GO" id="GO:0051213">
    <property type="term" value="F:dioxygenase activity"/>
    <property type="evidence" value="ECO:0007669"/>
    <property type="project" value="UniProtKB-KW"/>
</dbReference>
<name>A0ABW4MG06_9SPHN</name>
<sequence>MARQPALFVSHGSPTIVISDTRARHFLAGLAGGLPARPDAIVMISAHHDEPMTSVTSGERPTTIHDFGGFPEVLYQMRYPAPGAPELAQRLKAMLHDAVIESRLDPKRGFDHGTWTPLMLAWPEADIPVVQLSINSHATPEHHYRLGQTLEPLRDENVLIMGSGAITHNLHAFFRGGFSVDAPAQPWVREFLSWLDAKLADGDHPAVLGAIGHAPHGSDNHPTMDHILPLYVALGAGGATGRAIKLHSSVEYGVLAMDAWRFD</sequence>
<evidence type="ECO:0000313" key="7">
    <source>
        <dbReference type="EMBL" id="MFD1767822.1"/>
    </source>
</evidence>
<dbReference type="CDD" id="cd07363">
    <property type="entry name" value="45_DOPA_Dioxygenase"/>
    <property type="match status" value="1"/>
</dbReference>
<comment type="caution">
    <text evidence="7">The sequence shown here is derived from an EMBL/GenBank/DDBJ whole genome shotgun (WGS) entry which is preliminary data.</text>
</comment>
<comment type="cofactor">
    <cofactor evidence="1">
        <name>Zn(2+)</name>
        <dbReference type="ChEBI" id="CHEBI:29105"/>
    </cofactor>
</comment>
<keyword evidence="7" id="KW-0223">Dioxygenase</keyword>
<keyword evidence="5" id="KW-0560">Oxidoreductase</keyword>
<proteinExistence type="inferred from homology"/>
<dbReference type="PIRSF" id="PIRSF006157">
    <property type="entry name" value="Doxgns_DODA"/>
    <property type="match status" value="1"/>
</dbReference>
<evidence type="ECO:0000256" key="2">
    <source>
        <dbReference type="ARBA" id="ARBA00007581"/>
    </source>
</evidence>
<dbReference type="Gene3D" id="3.40.830.10">
    <property type="entry name" value="LigB-like"/>
    <property type="match status" value="1"/>
</dbReference>
<evidence type="ECO:0000256" key="1">
    <source>
        <dbReference type="ARBA" id="ARBA00001947"/>
    </source>
</evidence>
<gene>
    <name evidence="7" type="ORF">ACFSAG_13325</name>
</gene>
<evidence type="ECO:0000256" key="5">
    <source>
        <dbReference type="ARBA" id="ARBA00023002"/>
    </source>
</evidence>
<feature type="domain" description="Extradiol ring-cleavage dioxygenase class III enzyme subunit B" evidence="6">
    <location>
        <begin position="36"/>
        <end position="245"/>
    </location>
</feature>
<reference evidence="8" key="1">
    <citation type="journal article" date="2019" name="Int. J. Syst. Evol. Microbiol.">
        <title>The Global Catalogue of Microorganisms (GCM) 10K type strain sequencing project: providing services to taxonomists for standard genome sequencing and annotation.</title>
        <authorList>
            <consortium name="The Broad Institute Genomics Platform"/>
            <consortium name="The Broad Institute Genome Sequencing Center for Infectious Disease"/>
            <person name="Wu L."/>
            <person name="Ma J."/>
        </authorList>
    </citation>
    <scope>NUCLEOTIDE SEQUENCE [LARGE SCALE GENOMIC DNA]</scope>
    <source>
        <strain evidence="8">CGMCC 1.12449</strain>
    </source>
</reference>
<dbReference type="PANTHER" id="PTHR30096:SF0">
    <property type="entry name" value="4,5-DOPA DIOXYGENASE EXTRADIOL-LIKE PROTEIN"/>
    <property type="match status" value="1"/>
</dbReference>
<dbReference type="PANTHER" id="PTHR30096">
    <property type="entry name" value="4,5-DOPA DIOXYGENASE EXTRADIOL-LIKE PROTEIN"/>
    <property type="match status" value="1"/>
</dbReference>
<comment type="similarity">
    <text evidence="2">Belongs to the DODA-type extradiol aromatic ring-opening dioxygenase family.</text>
</comment>
<dbReference type="Proteomes" id="UP001597215">
    <property type="component" value="Unassembled WGS sequence"/>
</dbReference>
<dbReference type="InterPro" id="IPR014436">
    <property type="entry name" value="Extradiol_dOase_DODA"/>
</dbReference>
<evidence type="ECO:0000313" key="8">
    <source>
        <dbReference type="Proteomes" id="UP001597215"/>
    </source>
</evidence>
<keyword evidence="4" id="KW-0862">Zinc</keyword>
<accession>A0ABW4MG06</accession>
<evidence type="ECO:0000256" key="4">
    <source>
        <dbReference type="ARBA" id="ARBA00022833"/>
    </source>
</evidence>
<protein>
    <submittedName>
        <fullName evidence="7">Dioxygenase</fullName>
    </submittedName>
</protein>
<dbReference type="Pfam" id="PF02900">
    <property type="entry name" value="LigB"/>
    <property type="match status" value="1"/>
</dbReference>
<keyword evidence="3" id="KW-0479">Metal-binding</keyword>
<dbReference type="RefSeq" id="WP_381515732.1">
    <property type="nucleotide sequence ID" value="NZ_JBHUEL010000011.1"/>
</dbReference>
<dbReference type="EMBL" id="JBHUEL010000011">
    <property type="protein sequence ID" value="MFD1767822.1"/>
    <property type="molecule type" value="Genomic_DNA"/>
</dbReference>
<keyword evidence="8" id="KW-1185">Reference proteome</keyword>
<evidence type="ECO:0000259" key="6">
    <source>
        <dbReference type="Pfam" id="PF02900"/>
    </source>
</evidence>
<dbReference type="InterPro" id="IPR004183">
    <property type="entry name" value="Xdiol_dOase_suB"/>
</dbReference>